<accession>A0A316FC54</accession>
<dbReference type="OrthoDB" id="3429977at2"/>
<gene>
    <name evidence="1" type="ORF">BC793_113223</name>
</gene>
<evidence type="ECO:0000313" key="1">
    <source>
        <dbReference type="EMBL" id="PWK43541.1"/>
    </source>
</evidence>
<name>A0A316FC54_9ACTN</name>
<dbReference type="Proteomes" id="UP000245697">
    <property type="component" value="Unassembled WGS sequence"/>
</dbReference>
<organism evidence="1 2">
    <name type="scientific">Actinoplanes xinjiangensis</name>
    <dbReference type="NCBI Taxonomy" id="512350"/>
    <lineage>
        <taxon>Bacteria</taxon>
        <taxon>Bacillati</taxon>
        <taxon>Actinomycetota</taxon>
        <taxon>Actinomycetes</taxon>
        <taxon>Micromonosporales</taxon>
        <taxon>Micromonosporaceae</taxon>
        <taxon>Actinoplanes</taxon>
    </lineage>
</organism>
<dbReference type="EMBL" id="QGGR01000013">
    <property type="protein sequence ID" value="PWK43541.1"/>
    <property type="molecule type" value="Genomic_DNA"/>
</dbReference>
<reference evidence="1 2" key="1">
    <citation type="submission" date="2018-05" db="EMBL/GenBank/DDBJ databases">
        <title>Genomic Encyclopedia of Archaeal and Bacterial Type Strains, Phase II (KMG-II): from individual species to whole genera.</title>
        <authorList>
            <person name="Goeker M."/>
        </authorList>
    </citation>
    <scope>NUCLEOTIDE SEQUENCE [LARGE SCALE GENOMIC DNA]</scope>
    <source>
        <strain evidence="1 2">DSM 45184</strain>
    </source>
</reference>
<evidence type="ECO:0000313" key="2">
    <source>
        <dbReference type="Proteomes" id="UP000245697"/>
    </source>
</evidence>
<comment type="caution">
    <text evidence="1">The sequence shown here is derived from an EMBL/GenBank/DDBJ whole genome shotgun (WGS) entry which is preliminary data.</text>
</comment>
<dbReference type="RefSeq" id="WP_109597380.1">
    <property type="nucleotide sequence ID" value="NZ_BONA01000064.1"/>
</dbReference>
<proteinExistence type="predicted"/>
<dbReference type="AlphaFoldDB" id="A0A316FC54"/>
<sequence>MAAALTIKRSPGQLGDDLHRLVDADWTAVWAGPDGDDPRGWAHRIGWELTSIGPDLDLTVSAAGASVTLFREPGAQRINEALQVLWKRRAATSSDNAAVMTDALDAWPGYLAAAQTVLGPAIEDGQAGRVRSAVWPRPDIGVVVTLWINLAVGTADGSRPGSASLRLAFTPYRDGR</sequence>
<keyword evidence="2" id="KW-1185">Reference proteome</keyword>
<protein>
    <submittedName>
        <fullName evidence="1">Uncharacterized protein</fullName>
    </submittedName>
</protein>